<evidence type="ECO:0000313" key="2">
    <source>
        <dbReference type="EMBL" id="MFD1657488.1"/>
    </source>
</evidence>
<reference evidence="3" key="1">
    <citation type="journal article" date="2019" name="Int. J. Syst. Evol. Microbiol.">
        <title>The Global Catalogue of Microorganisms (GCM) 10K type strain sequencing project: providing services to taxonomists for standard genome sequencing and annotation.</title>
        <authorList>
            <consortium name="The Broad Institute Genomics Platform"/>
            <consortium name="The Broad Institute Genome Sequencing Center for Infectious Disease"/>
            <person name="Wu L."/>
            <person name="Ma J."/>
        </authorList>
    </citation>
    <scope>NUCLEOTIDE SEQUENCE [LARGE SCALE GENOMIC DNA]</scope>
    <source>
        <strain evidence="3">CGMCC 1.12470</strain>
    </source>
</reference>
<feature type="region of interest" description="Disordered" evidence="1">
    <location>
        <begin position="30"/>
        <end position="51"/>
    </location>
</feature>
<accession>A0ABW4ILS8</accession>
<dbReference type="Proteomes" id="UP001597261">
    <property type="component" value="Unassembled WGS sequence"/>
</dbReference>
<protein>
    <submittedName>
        <fullName evidence="2">Uncharacterized protein</fullName>
    </submittedName>
</protein>
<evidence type="ECO:0000313" key="3">
    <source>
        <dbReference type="Proteomes" id="UP001597261"/>
    </source>
</evidence>
<keyword evidence="3" id="KW-1185">Reference proteome</keyword>
<dbReference type="RefSeq" id="WP_381078700.1">
    <property type="nucleotide sequence ID" value="NZ_JBHUDX010000011.1"/>
</dbReference>
<organism evidence="2 3">
    <name type="scientific">Streptomyces caeni</name>
    <dbReference type="NCBI Taxonomy" id="2307231"/>
    <lineage>
        <taxon>Bacteria</taxon>
        <taxon>Bacillati</taxon>
        <taxon>Actinomycetota</taxon>
        <taxon>Actinomycetes</taxon>
        <taxon>Kitasatosporales</taxon>
        <taxon>Streptomycetaceae</taxon>
        <taxon>Streptomyces</taxon>
    </lineage>
</organism>
<proteinExistence type="predicted"/>
<evidence type="ECO:0000256" key="1">
    <source>
        <dbReference type="SAM" id="MobiDB-lite"/>
    </source>
</evidence>
<sequence length="51" mass="5125">MADPVLRALTLTDVVVSVVPRPVSYVSPLGARLPDTAHGSPAGALGRASDA</sequence>
<dbReference type="EMBL" id="JBHUDX010000011">
    <property type="protein sequence ID" value="MFD1657488.1"/>
    <property type="molecule type" value="Genomic_DNA"/>
</dbReference>
<comment type="caution">
    <text evidence="2">The sequence shown here is derived from an EMBL/GenBank/DDBJ whole genome shotgun (WGS) entry which is preliminary data.</text>
</comment>
<name>A0ABW4ILS8_9ACTN</name>
<gene>
    <name evidence="2" type="ORF">ACFSL4_04390</name>
</gene>